<keyword evidence="6" id="KW-1185">Reference proteome</keyword>
<dbReference type="SUPFAM" id="SSF52210">
    <property type="entry name" value="Succinyl-CoA synthetase domains"/>
    <property type="match status" value="2"/>
</dbReference>
<feature type="domain" description="CoA-binding" evidence="4">
    <location>
        <begin position="12"/>
        <end position="105"/>
    </location>
</feature>
<evidence type="ECO:0000256" key="1">
    <source>
        <dbReference type="ARBA" id="ARBA00022598"/>
    </source>
</evidence>
<dbReference type="Gene3D" id="3.40.50.720">
    <property type="entry name" value="NAD(P)-binding Rossmann-like Domain"/>
    <property type="match status" value="1"/>
</dbReference>
<keyword evidence="3" id="KW-0067">ATP-binding</keyword>
<dbReference type="EMBL" id="LS483254">
    <property type="protein sequence ID" value="SQD93179.1"/>
    <property type="molecule type" value="Genomic_DNA"/>
</dbReference>
<dbReference type="InterPro" id="IPR013815">
    <property type="entry name" value="ATP_grasp_subdomain_1"/>
</dbReference>
<dbReference type="GO" id="GO:0005524">
    <property type="term" value="F:ATP binding"/>
    <property type="evidence" value="ECO:0007669"/>
    <property type="project" value="UniProtKB-KW"/>
</dbReference>
<dbReference type="EC" id="6.2.1.13" evidence="5"/>
<dbReference type="InterPro" id="IPR016102">
    <property type="entry name" value="Succinyl-CoA_synth-like"/>
</dbReference>
<evidence type="ECO:0000256" key="3">
    <source>
        <dbReference type="ARBA" id="ARBA00022840"/>
    </source>
</evidence>
<dbReference type="Pfam" id="PF13607">
    <property type="entry name" value="Succ_CoA_lig"/>
    <property type="match status" value="1"/>
</dbReference>
<dbReference type="Gene3D" id="3.40.50.261">
    <property type="entry name" value="Succinyl-CoA synthetase domains"/>
    <property type="match status" value="2"/>
</dbReference>
<dbReference type="PANTHER" id="PTHR43334:SF1">
    <property type="entry name" value="3-HYDROXYPROPIONATE--COA LIGASE [ADP-FORMING]"/>
    <property type="match status" value="1"/>
</dbReference>
<dbReference type="AlphaFoldDB" id="A0A2X3L202"/>
<dbReference type="InterPro" id="IPR036291">
    <property type="entry name" value="NAD(P)-bd_dom_sf"/>
</dbReference>
<protein>
    <submittedName>
        <fullName evidence="5">Acyl-CoA synthetase (Homolog to acetate--CoA ligase (ADP-forming))</fullName>
        <ecNumber evidence="5">6.2.1.13</ecNumber>
    </submittedName>
</protein>
<name>A0A2X3L202_9BACT</name>
<dbReference type="PANTHER" id="PTHR43334">
    <property type="entry name" value="ACETATE--COA LIGASE [ADP-FORMING]"/>
    <property type="match status" value="1"/>
</dbReference>
<accession>A0A2X3L202</accession>
<dbReference type="Pfam" id="PF13380">
    <property type="entry name" value="CoA_binding_2"/>
    <property type="match status" value="1"/>
</dbReference>
<keyword evidence="2" id="KW-0547">Nucleotide-binding</keyword>
<dbReference type="Gene3D" id="3.30.1490.20">
    <property type="entry name" value="ATP-grasp fold, A domain"/>
    <property type="match status" value="1"/>
</dbReference>
<dbReference type="Pfam" id="PF19045">
    <property type="entry name" value="Ligase_CoA_2"/>
    <property type="match status" value="1"/>
</dbReference>
<evidence type="ECO:0000313" key="5">
    <source>
        <dbReference type="EMBL" id="SQD93179.1"/>
    </source>
</evidence>
<dbReference type="GO" id="GO:0043758">
    <property type="term" value="F:acetate-CoA ligase (ADP-forming) activity"/>
    <property type="evidence" value="ECO:0007669"/>
    <property type="project" value="UniProtKB-EC"/>
</dbReference>
<dbReference type="SMART" id="SM00881">
    <property type="entry name" value="CoA_binding"/>
    <property type="match status" value="1"/>
</dbReference>
<dbReference type="Pfam" id="PF13549">
    <property type="entry name" value="ATP-grasp_5"/>
    <property type="match status" value="1"/>
</dbReference>
<organism evidence="5 6">
    <name type="scientific">Candidatus Bipolaricaulis anaerobius</name>
    <dbReference type="NCBI Taxonomy" id="2026885"/>
    <lineage>
        <taxon>Bacteria</taxon>
        <taxon>Candidatus Bipolaricaulota</taxon>
        <taxon>Candidatus Bipolaricaulia</taxon>
        <taxon>Candidatus Bipolaricaulales</taxon>
        <taxon>Candidatus Bipolaricaulaceae</taxon>
        <taxon>Candidatus Bipolaricaulis</taxon>
    </lineage>
</organism>
<dbReference type="SUPFAM" id="SSF51735">
    <property type="entry name" value="NAD(P)-binding Rossmann-fold domains"/>
    <property type="match status" value="1"/>
</dbReference>
<reference evidence="6" key="1">
    <citation type="submission" date="2018-05" db="EMBL/GenBank/DDBJ databases">
        <authorList>
            <person name="Hao L."/>
        </authorList>
    </citation>
    <scope>NUCLEOTIDE SEQUENCE [LARGE SCALE GENOMIC DNA]</scope>
</reference>
<dbReference type="InterPro" id="IPR003781">
    <property type="entry name" value="CoA-bd"/>
</dbReference>
<sequence length="697" mass="72182">MSPDMPRDLTGLLTPSSIAVVGASATPGKIGHALFSNVAAFPGPVYGVNPSRSQILGRPCVPTVDDLPEPVALAIIAVPPADALRSLAACGRKGIRNAVVITAGFKEQGGEGIERERELVRIASQYGMNVLGPNSFGLISPRAGLNATFAPRGAFAGAIAFISQSGALGSAVLDWAWQNEVGLSFFVSLGNKAVLTETDFLPALARDRETVVIAAYLEGIEDGPEFVRIAGEVTREKPVLVLKAGATEVGARAASSHTGALAGSDRAYGAAFRRGGVLRVRSVEELLEAAVALSEQPLPRGRRLGIVSNAGGPAILAADAAAEQGLAVPPLSPPTVRSLAERFPTASTANPVDILADASADGFRDAVDLVLSDPGVDMGLVLTAPHPILTFAELARILAASHRKHGKPAVASFLAGELGEEAEKTLRAAGIPAYFEPARAVRALATLARYREIRDRPLPVRPPPAADRARVRVLLASGGPRLGVESLGLLAAYGIPIARGGLARSADEAAALAQDLGERVVLKVVAPEIVHKSDVGGVRIGVPAHEVRGAYREMVGLAPAVGVYVQELLPPGQEVIAGIVRDPTFGALVMFGLGGVFVEALGDVAFALAPLSAPEAEELVRGIRAFPLLAGARGRPPVYLAGLVAAVERISHLAAEFPEIAELDVNPILCYPDRVVAVDLRVTVSGAEGLPWGRGQP</sequence>
<evidence type="ECO:0000256" key="2">
    <source>
        <dbReference type="ARBA" id="ARBA00022741"/>
    </source>
</evidence>
<dbReference type="SUPFAM" id="SSF56059">
    <property type="entry name" value="Glutathione synthetase ATP-binding domain-like"/>
    <property type="match status" value="1"/>
</dbReference>
<dbReference type="InterPro" id="IPR051538">
    <property type="entry name" value="Acyl-CoA_Synth/Transferase"/>
</dbReference>
<dbReference type="Proteomes" id="UP000249818">
    <property type="component" value="Chromosome BARAN1"/>
</dbReference>
<gene>
    <name evidence="5" type="primary">acdA</name>
    <name evidence="5" type="ORF">BARAN1_1157</name>
</gene>
<proteinExistence type="predicted"/>
<dbReference type="Gene3D" id="3.30.470.20">
    <property type="entry name" value="ATP-grasp fold, B domain"/>
    <property type="match status" value="1"/>
</dbReference>
<evidence type="ECO:0000313" key="6">
    <source>
        <dbReference type="Proteomes" id="UP000249818"/>
    </source>
</evidence>
<dbReference type="InterPro" id="IPR032875">
    <property type="entry name" value="Succ_CoA_lig_flav_dom"/>
</dbReference>
<dbReference type="InterPro" id="IPR043938">
    <property type="entry name" value="Ligase_CoA_dom"/>
</dbReference>
<evidence type="ECO:0000259" key="4">
    <source>
        <dbReference type="SMART" id="SM00881"/>
    </source>
</evidence>
<dbReference type="KEGG" id="bana:BARAN1_1157"/>
<keyword evidence="1 5" id="KW-0436">Ligase</keyword>